<evidence type="ECO:0000313" key="1">
    <source>
        <dbReference type="EMBL" id="HHQ15809.1"/>
    </source>
</evidence>
<name>A0A7V5XG33_9BACT</name>
<dbReference type="EMBL" id="DRWR01000057">
    <property type="protein sequence ID" value="HHQ15809.1"/>
    <property type="molecule type" value="Genomic_DNA"/>
</dbReference>
<sequence length="495" mass="60568">MFSYIKVKAFFLLFCLFFSFLFFSPQVAFPYEDSSEKRLNLWPFVVYSKNKISKFKRLEIAGPFIYKYSFSDENGTSIRPIYSSVKNPKEKRIYFISPLGVYKSDNETESLKFVPLINKTWVKAPEERQEEKHFDFFPVFWGQTSQNETYGGFFPIYGKFKNRFGKKEISFVLWPIYSKIEYEKHIAYNYLWPFIRSVKEKEKSQPPEYSGFKIWPFFGHFKEADTERKFIFWPFYIKTRFEDPEEGYSDKLVAFPFYMREDTESYHKKIILWPFFQKVYAKDYYYKQLDAPWPFYRKIEGEDVKGLRYWPFYGYVKKKDSLDYFIIWPLYFYKEDHITQKNLKFEEKEHKFLIFSKYRYTEETNQPLQKEYRIWPLVYGYEYKPDPDTQFYYFPAILPLYDEGMERNYSAFFKLWEYYKHEDYTYLKLLWGLYRYEKNKQKSVQELAFLLRMVNGPDTSYVEFLEGFLGIGKLEGNPKIKIIFLELTRSSNKID</sequence>
<reference evidence="1" key="1">
    <citation type="journal article" date="2020" name="mSystems">
        <title>Genome- and Community-Level Interaction Insights into Carbon Utilization and Element Cycling Functions of Hydrothermarchaeota in Hydrothermal Sediment.</title>
        <authorList>
            <person name="Zhou Z."/>
            <person name="Liu Y."/>
            <person name="Xu W."/>
            <person name="Pan J."/>
            <person name="Luo Z.H."/>
            <person name="Li M."/>
        </authorList>
    </citation>
    <scope>NUCLEOTIDE SEQUENCE [LARGE SCALE GENOMIC DNA]</scope>
    <source>
        <strain evidence="1">SpSt-106</strain>
    </source>
</reference>
<gene>
    <name evidence="1" type="ORF">ENM15_03205</name>
</gene>
<comment type="caution">
    <text evidence="1">The sequence shown here is derived from an EMBL/GenBank/DDBJ whole genome shotgun (WGS) entry which is preliminary data.</text>
</comment>
<accession>A0A7V5XG33</accession>
<dbReference type="AlphaFoldDB" id="A0A7V5XG33"/>
<organism evidence="1">
    <name type="scientific">Thermodesulfobacterium geofontis</name>
    <dbReference type="NCBI Taxonomy" id="1295609"/>
    <lineage>
        <taxon>Bacteria</taxon>
        <taxon>Pseudomonadati</taxon>
        <taxon>Thermodesulfobacteriota</taxon>
        <taxon>Thermodesulfobacteria</taxon>
        <taxon>Thermodesulfobacteriales</taxon>
        <taxon>Thermodesulfobacteriaceae</taxon>
        <taxon>Thermodesulfobacterium</taxon>
    </lineage>
</organism>
<protein>
    <submittedName>
        <fullName evidence="1">Uncharacterized protein</fullName>
    </submittedName>
</protein>
<proteinExistence type="predicted"/>